<proteinExistence type="inferred from homology"/>
<accession>A0A5D6VDS2</accession>
<comment type="caution">
    <text evidence="7">The sequence shown here is derived from an EMBL/GenBank/DDBJ whole genome shotgun (WGS) entry which is preliminary data.</text>
</comment>
<keyword evidence="8" id="KW-1185">Reference proteome</keyword>
<comment type="subcellular location">
    <subcellularLocation>
        <location evidence="1">Membrane</location>
        <topology evidence="1">Multi-pass membrane protein</topology>
    </subcellularLocation>
</comment>
<comment type="similarity">
    <text evidence="2">Belongs to the UPF0382 family.</text>
</comment>
<dbReference type="EMBL" id="VTHL01000001">
    <property type="protein sequence ID" value="TYZ14211.1"/>
    <property type="molecule type" value="Genomic_DNA"/>
</dbReference>
<evidence type="ECO:0000256" key="6">
    <source>
        <dbReference type="SAM" id="Phobius"/>
    </source>
</evidence>
<evidence type="ECO:0000256" key="4">
    <source>
        <dbReference type="ARBA" id="ARBA00022989"/>
    </source>
</evidence>
<keyword evidence="5 6" id="KW-0472">Membrane</keyword>
<sequence>MQLTARVILQLAAVLGLLSVGIGAFAAHGLHDMLQRTNRLDTFETAVRYQFYHTLALVAVGVLLAARPELQGLGRTAGLWLGGIVLFSGSLYLLCFTGYTKLGAVTPIGGLLFIAGWISLLLVARQL</sequence>
<dbReference type="Proteomes" id="UP000322791">
    <property type="component" value="Unassembled WGS sequence"/>
</dbReference>
<reference evidence="7 8" key="1">
    <citation type="submission" date="2019-08" db="EMBL/GenBank/DDBJ databases">
        <authorList>
            <person name="Seo M.-J."/>
        </authorList>
    </citation>
    <scope>NUCLEOTIDE SEQUENCE [LARGE SCALE GENOMIC DNA]</scope>
    <source>
        <strain evidence="7 8">KIGAM108</strain>
    </source>
</reference>
<evidence type="ECO:0000256" key="5">
    <source>
        <dbReference type="ARBA" id="ARBA00023136"/>
    </source>
</evidence>
<dbReference type="InterPro" id="IPR006696">
    <property type="entry name" value="DUF423"/>
</dbReference>
<evidence type="ECO:0000256" key="2">
    <source>
        <dbReference type="ARBA" id="ARBA00009694"/>
    </source>
</evidence>
<evidence type="ECO:0000256" key="3">
    <source>
        <dbReference type="ARBA" id="ARBA00022692"/>
    </source>
</evidence>
<feature type="transmembrane region" description="Helical" evidence="6">
    <location>
        <begin position="105"/>
        <end position="124"/>
    </location>
</feature>
<dbReference type="Pfam" id="PF04241">
    <property type="entry name" value="DUF423"/>
    <property type="match status" value="1"/>
</dbReference>
<evidence type="ECO:0000313" key="8">
    <source>
        <dbReference type="Proteomes" id="UP000322791"/>
    </source>
</evidence>
<keyword evidence="4 6" id="KW-1133">Transmembrane helix</keyword>
<dbReference type="RefSeq" id="WP_149068996.1">
    <property type="nucleotide sequence ID" value="NZ_VTHL01000001.1"/>
</dbReference>
<protein>
    <submittedName>
        <fullName evidence="7">DUF423 domain-containing protein</fullName>
    </submittedName>
</protein>
<name>A0A5D6VDS2_9BACT</name>
<dbReference type="GO" id="GO:0005886">
    <property type="term" value="C:plasma membrane"/>
    <property type="evidence" value="ECO:0007669"/>
    <property type="project" value="TreeGrafter"/>
</dbReference>
<dbReference type="PANTHER" id="PTHR43461">
    <property type="entry name" value="TRANSMEMBRANE PROTEIN 256"/>
    <property type="match status" value="1"/>
</dbReference>
<feature type="transmembrane region" description="Helical" evidence="6">
    <location>
        <begin position="78"/>
        <end position="99"/>
    </location>
</feature>
<evidence type="ECO:0000256" key="1">
    <source>
        <dbReference type="ARBA" id="ARBA00004141"/>
    </source>
</evidence>
<organism evidence="7 8">
    <name type="scientific">Hymenobacter lutimineralis</name>
    <dbReference type="NCBI Taxonomy" id="2606448"/>
    <lineage>
        <taxon>Bacteria</taxon>
        <taxon>Pseudomonadati</taxon>
        <taxon>Bacteroidota</taxon>
        <taxon>Cytophagia</taxon>
        <taxon>Cytophagales</taxon>
        <taxon>Hymenobacteraceae</taxon>
        <taxon>Hymenobacter</taxon>
    </lineage>
</organism>
<dbReference type="PANTHER" id="PTHR43461:SF1">
    <property type="entry name" value="TRANSMEMBRANE PROTEIN 256"/>
    <property type="match status" value="1"/>
</dbReference>
<gene>
    <name evidence="7" type="ORF">FY528_00305</name>
</gene>
<keyword evidence="3 6" id="KW-0812">Transmembrane</keyword>
<feature type="transmembrane region" description="Helical" evidence="6">
    <location>
        <begin position="50"/>
        <end position="66"/>
    </location>
</feature>
<dbReference type="AlphaFoldDB" id="A0A5D6VDS2"/>
<evidence type="ECO:0000313" key="7">
    <source>
        <dbReference type="EMBL" id="TYZ14211.1"/>
    </source>
</evidence>